<evidence type="ECO:0000256" key="1">
    <source>
        <dbReference type="SAM" id="SignalP"/>
    </source>
</evidence>
<dbReference type="RefSeq" id="WP_154765019.1">
    <property type="nucleotide sequence ID" value="NZ_WMBT01000006.1"/>
</dbReference>
<keyword evidence="3" id="KW-1185">Reference proteome</keyword>
<dbReference type="EMBL" id="WMBT01000006">
    <property type="protein sequence ID" value="MTE00945.1"/>
    <property type="molecule type" value="Genomic_DNA"/>
</dbReference>
<keyword evidence="1" id="KW-0732">Signal</keyword>
<evidence type="ECO:0008006" key="4">
    <source>
        <dbReference type="Google" id="ProtNLM"/>
    </source>
</evidence>
<feature type="chain" id="PRO_5027072849" description="Porin family protein" evidence="1">
    <location>
        <begin position="23"/>
        <end position="185"/>
    </location>
</feature>
<evidence type="ECO:0000313" key="3">
    <source>
        <dbReference type="Proteomes" id="UP000481417"/>
    </source>
</evidence>
<accession>A0A6L6HSC5</accession>
<name>A0A6L6HSC5_9RHOB</name>
<feature type="signal peptide" evidence="1">
    <location>
        <begin position="1"/>
        <end position="22"/>
    </location>
</feature>
<protein>
    <recommendedName>
        <fullName evidence="4">Porin family protein</fullName>
    </recommendedName>
</protein>
<reference evidence="2 3" key="1">
    <citation type="submission" date="2019-11" db="EMBL/GenBank/DDBJ databases">
        <authorList>
            <person name="Lang L."/>
        </authorList>
    </citation>
    <scope>NUCLEOTIDE SEQUENCE [LARGE SCALE GENOMIC DNA]</scope>
    <source>
        <strain evidence="2 3">YIM 132242</strain>
    </source>
</reference>
<organism evidence="2 3">
    <name type="scientific">Paracoccus lichenicola</name>
    <dbReference type="NCBI Taxonomy" id="2665644"/>
    <lineage>
        <taxon>Bacteria</taxon>
        <taxon>Pseudomonadati</taxon>
        <taxon>Pseudomonadota</taxon>
        <taxon>Alphaproteobacteria</taxon>
        <taxon>Rhodobacterales</taxon>
        <taxon>Paracoccaceae</taxon>
        <taxon>Paracoccus</taxon>
    </lineage>
</organism>
<evidence type="ECO:0000313" key="2">
    <source>
        <dbReference type="EMBL" id="MTE00945.1"/>
    </source>
</evidence>
<dbReference type="Proteomes" id="UP000481417">
    <property type="component" value="Unassembled WGS sequence"/>
</dbReference>
<comment type="caution">
    <text evidence="2">The sequence shown here is derived from an EMBL/GenBank/DDBJ whole genome shotgun (WGS) entry which is preliminary data.</text>
</comment>
<dbReference type="AlphaFoldDB" id="A0A6L6HSC5"/>
<gene>
    <name evidence="2" type="ORF">GIY56_11630</name>
</gene>
<proteinExistence type="predicted"/>
<sequence>MNLVRFLSFLLPVAICASPILAQDVGAMAGDAPAFQNTFYIGGGKARTDDAFDNDDTPFSLGFMHQLAGRKLILGGDLGQEGTMLDSTWGQDQAVEQATSYNLLAGANVVDNGRFRTDVALLLGVREDTKDCPRSYLGFQCYADSDPETDYKGNFGAVLTVSFDRLTLGVRATGESTQVLAGLRF</sequence>